<feature type="compositionally biased region" description="Basic and acidic residues" evidence="1">
    <location>
        <begin position="14"/>
        <end position="28"/>
    </location>
</feature>
<accession>A0A917P657</accession>
<evidence type="ECO:0000313" key="2">
    <source>
        <dbReference type="EMBL" id="GGJ63554.1"/>
    </source>
</evidence>
<name>A0A917P657_9ACTN</name>
<evidence type="ECO:0000313" key="3">
    <source>
        <dbReference type="Proteomes" id="UP000657574"/>
    </source>
</evidence>
<evidence type="ECO:0000256" key="1">
    <source>
        <dbReference type="SAM" id="MobiDB-lite"/>
    </source>
</evidence>
<reference evidence="2" key="2">
    <citation type="submission" date="2020-09" db="EMBL/GenBank/DDBJ databases">
        <authorList>
            <person name="Sun Q."/>
            <person name="Ohkuma M."/>
        </authorList>
    </citation>
    <scope>NUCLEOTIDE SEQUENCE</scope>
    <source>
        <strain evidence="2">JCM 3086</strain>
    </source>
</reference>
<dbReference type="EMBL" id="BMQA01000076">
    <property type="protein sequence ID" value="GGJ63554.1"/>
    <property type="molecule type" value="Genomic_DNA"/>
</dbReference>
<gene>
    <name evidence="2" type="ORF">GCM10010121_087670</name>
</gene>
<sequence length="54" mass="5994">MASINYPFPYPKNAAEREANRQAADDYQHQINPLGNGRFSPACPYGRNGTAVPR</sequence>
<comment type="caution">
    <text evidence="2">The sequence shown here is derived from an EMBL/GenBank/DDBJ whole genome shotgun (WGS) entry which is preliminary data.</text>
</comment>
<reference evidence="2" key="1">
    <citation type="journal article" date="2014" name="Int. J. Syst. Evol. Microbiol.">
        <title>Complete genome sequence of Corynebacterium casei LMG S-19264T (=DSM 44701T), isolated from a smear-ripened cheese.</title>
        <authorList>
            <consortium name="US DOE Joint Genome Institute (JGI-PGF)"/>
            <person name="Walter F."/>
            <person name="Albersmeier A."/>
            <person name="Kalinowski J."/>
            <person name="Ruckert C."/>
        </authorList>
    </citation>
    <scope>NUCLEOTIDE SEQUENCE</scope>
    <source>
        <strain evidence="2">JCM 3086</strain>
    </source>
</reference>
<dbReference type="AlphaFoldDB" id="A0A917P657"/>
<keyword evidence="3" id="KW-1185">Reference proteome</keyword>
<proteinExistence type="predicted"/>
<feature type="region of interest" description="Disordered" evidence="1">
    <location>
        <begin position="1"/>
        <end position="54"/>
    </location>
</feature>
<protein>
    <submittedName>
        <fullName evidence="2">Uncharacterized protein</fullName>
    </submittedName>
</protein>
<dbReference type="Proteomes" id="UP000657574">
    <property type="component" value="Unassembled WGS sequence"/>
</dbReference>
<organism evidence="2 3">
    <name type="scientific">Streptomyces brasiliensis</name>
    <dbReference type="NCBI Taxonomy" id="1954"/>
    <lineage>
        <taxon>Bacteria</taxon>
        <taxon>Bacillati</taxon>
        <taxon>Actinomycetota</taxon>
        <taxon>Actinomycetes</taxon>
        <taxon>Kitasatosporales</taxon>
        <taxon>Streptomycetaceae</taxon>
        <taxon>Streptomyces</taxon>
    </lineage>
</organism>